<reference evidence="6 7" key="1">
    <citation type="submission" date="2018-03" db="EMBL/GenBank/DDBJ databases">
        <authorList>
            <person name="Keele B.F."/>
        </authorList>
    </citation>
    <scope>NUCLEOTIDE SEQUENCE [LARGE SCALE GENOMIC DNA]</scope>
    <source>
        <strain evidence="6 7">CeCT 8812</strain>
    </source>
</reference>
<dbReference type="PANTHER" id="PTHR30419">
    <property type="entry name" value="HTH-TYPE TRANSCRIPTIONAL REGULATOR YBHD"/>
    <property type="match status" value="1"/>
</dbReference>
<evidence type="ECO:0000259" key="5">
    <source>
        <dbReference type="PROSITE" id="PS50931"/>
    </source>
</evidence>
<dbReference type="InterPro" id="IPR000847">
    <property type="entry name" value="LysR_HTH_N"/>
</dbReference>
<keyword evidence="2" id="KW-0805">Transcription regulation</keyword>
<dbReference type="Gene3D" id="1.10.10.10">
    <property type="entry name" value="Winged helix-like DNA-binding domain superfamily/Winged helix DNA-binding domain"/>
    <property type="match status" value="1"/>
</dbReference>
<dbReference type="SUPFAM" id="SSF46785">
    <property type="entry name" value="Winged helix' DNA-binding domain"/>
    <property type="match status" value="1"/>
</dbReference>
<dbReference type="AlphaFoldDB" id="A0A2R8AE41"/>
<comment type="similarity">
    <text evidence="1">Belongs to the LysR transcriptional regulatory family.</text>
</comment>
<dbReference type="GO" id="GO:0003700">
    <property type="term" value="F:DNA-binding transcription factor activity"/>
    <property type="evidence" value="ECO:0007669"/>
    <property type="project" value="InterPro"/>
</dbReference>
<dbReference type="Proteomes" id="UP000244932">
    <property type="component" value="Unassembled WGS sequence"/>
</dbReference>
<proteinExistence type="inferred from homology"/>
<dbReference type="InterPro" id="IPR036388">
    <property type="entry name" value="WH-like_DNA-bd_sf"/>
</dbReference>
<gene>
    <name evidence="6" type="primary">gltC_3</name>
    <name evidence="6" type="ORF">POI8812_02866</name>
</gene>
<keyword evidence="7" id="KW-1185">Reference proteome</keyword>
<evidence type="ECO:0000256" key="3">
    <source>
        <dbReference type="ARBA" id="ARBA00023125"/>
    </source>
</evidence>
<dbReference type="InterPro" id="IPR050950">
    <property type="entry name" value="HTH-type_LysR_regulators"/>
</dbReference>
<evidence type="ECO:0000313" key="7">
    <source>
        <dbReference type="Proteomes" id="UP000244932"/>
    </source>
</evidence>
<dbReference type="Pfam" id="PF03466">
    <property type="entry name" value="LysR_substrate"/>
    <property type="match status" value="1"/>
</dbReference>
<dbReference type="Pfam" id="PF00126">
    <property type="entry name" value="HTH_1"/>
    <property type="match status" value="1"/>
</dbReference>
<dbReference type="CDD" id="cd05466">
    <property type="entry name" value="PBP2_LTTR_substrate"/>
    <property type="match status" value="1"/>
</dbReference>
<keyword evidence="4" id="KW-0804">Transcription</keyword>
<dbReference type="GO" id="GO:0005829">
    <property type="term" value="C:cytosol"/>
    <property type="evidence" value="ECO:0007669"/>
    <property type="project" value="TreeGrafter"/>
</dbReference>
<accession>A0A2R8AE41</accession>
<dbReference type="EMBL" id="OMKW01000004">
    <property type="protein sequence ID" value="SPF30527.1"/>
    <property type="molecule type" value="Genomic_DNA"/>
</dbReference>
<evidence type="ECO:0000256" key="2">
    <source>
        <dbReference type="ARBA" id="ARBA00023015"/>
    </source>
</evidence>
<dbReference type="InterPro" id="IPR036390">
    <property type="entry name" value="WH_DNA-bd_sf"/>
</dbReference>
<organism evidence="6 7">
    <name type="scientific">Pontivivens insulae</name>
    <dbReference type="NCBI Taxonomy" id="1639689"/>
    <lineage>
        <taxon>Bacteria</taxon>
        <taxon>Pseudomonadati</taxon>
        <taxon>Pseudomonadota</taxon>
        <taxon>Alphaproteobacteria</taxon>
        <taxon>Rhodobacterales</taxon>
        <taxon>Paracoccaceae</taxon>
        <taxon>Pontivivens</taxon>
    </lineage>
</organism>
<feature type="domain" description="HTH lysR-type" evidence="5">
    <location>
        <begin position="25"/>
        <end position="83"/>
    </location>
</feature>
<dbReference type="SUPFAM" id="SSF53850">
    <property type="entry name" value="Periplasmic binding protein-like II"/>
    <property type="match status" value="1"/>
</dbReference>
<keyword evidence="3" id="KW-0238">DNA-binding</keyword>
<protein>
    <submittedName>
        <fullName evidence="6">HTH-type transcriptional regulator GltC</fullName>
    </submittedName>
</protein>
<dbReference type="GO" id="GO:0003677">
    <property type="term" value="F:DNA binding"/>
    <property type="evidence" value="ECO:0007669"/>
    <property type="project" value="UniProtKB-KW"/>
</dbReference>
<name>A0A2R8AE41_9RHOB</name>
<evidence type="ECO:0000256" key="1">
    <source>
        <dbReference type="ARBA" id="ARBA00009437"/>
    </source>
</evidence>
<dbReference type="PROSITE" id="PS50931">
    <property type="entry name" value="HTH_LYSR"/>
    <property type="match status" value="1"/>
</dbReference>
<dbReference type="InterPro" id="IPR005119">
    <property type="entry name" value="LysR_subst-bd"/>
</dbReference>
<sequence>MDGDVNIGQTQIPQVKFGKSEAMTIKIDMLRCFSAVAEAGHLSDAAARLGRSPSAVSVMVKQLEEHLGAPLFESDRKSRLTPLGAEVFELARAQLAQFDEAVNAMERSARAPGGIVRIAAVPSAAGALFDEVLTYLQSHYPQVQVELRDADSQAVLEALVRGVVDIGVASGQPTLNQIHQEPLFQDKFGMVAHVDHPLMVRAEPLDLRDLANAPCLHNDLARQHGIDPGARSGATVHNTLSLIALLRTGKWVTVLPESVVRLAPGVLGFRPVTGLSQQREVSLFLNQRAPLPDVVADLANRIRQIHL</sequence>
<dbReference type="Gene3D" id="3.40.190.10">
    <property type="entry name" value="Periplasmic binding protein-like II"/>
    <property type="match status" value="2"/>
</dbReference>
<evidence type="ECO:0000256" key="4">
    <source>
        <dbReference type="ARBA" id="ARBA00023163"/>
    </source>
</evidence>
<evidence type="ECO:0000313" key="6">
    <source>
        <dbReference type="EMBL" id="SPF30527.1"/>
    </source>
</evidence>